<dbReference type="PROSITE" id="PS50004">
    <property type="entry name" value="C2"/>
    <property type="match status" value="1"/>
</dbReference>
<dbReference type="PROSITE" id="PS51259">
    <property type="entry name" value="MHD2"/>
    <property type="match status" value="1"/>
</dbReference>
<dbReference type="CDD" id="cd00030">
    <property type="entry name" value="C2"/>
    <property type="match status" value="1"/>
</dbReference>
<evidence type="ECO:0000313" key="4">
    <source>
        <dbReference type="EMBL" id="ODV85215.1"/>
    </source>
</evidence>
<evidence type="ECO:0000256" key="1">
    <source>
        <dbReference type="SAM" id="MobiDB-lite"/>
    </source>
</evidence>
<gene>
    <name evidence="4" type="ORF">CANARDRAFT_23280</name>
</gene>
<name>A0A1E4T0B9_9ASCO</name>
<reference evidence="5" key="1">
    <citation type="submission" date="2016-04" db="EMBL/GenBank/DDBJ databases">
        <title>Comparative genomics of biotechnologically important yeasts.</title>
        <authorList>
            <consortium name="DOE Joint Genome Institute"/>
            <person name="Riley R."/>
            <person name="Haridas S."/>
            <person name="Wolfe K.H."/>
            <person name="Lopes M.R."/>
            <person name="Hittinger C.T."/>
            <person name="Goker M."/>
            <person name="Salamov A."/>
            <person name="Wisecaver J."/>
            <person name="Long T.M."/>
            <person name="Aerts A.L."/>
            <person name="Barry K."/>
            <person name="Choi C."/>
            <person name="Clum A."/>
            <person name="Coughlan A.Y."/>
            <person name="Deshpande S."/>
            <person name="Douglass A.P."/>
            <person name="Hanson S.J."/>
            <person name="Klenk H.-P."/>
            <person name="Labutti K."/>
            <person name="Lapidus A."/>
            <person name="Lindquist E."/>
            <person name="Lipzen A."/>
            <person name="Meier-Kolthoff J.P."/>
            <person name="Ohm R.A."/>
            <person name="Otillar R.P."/>
            <person name="Pangilinan J."/>
            <person name="Peng Y."/>
            <person name="Rokas A."/>
            <person name="Rosa C.A."/>
            <person name="Scheuner C."/>
            <person name="Sibirny A.A."/>
            <person name="Slot J.C."/>
            <person name="Stielow J.B."/>
            <person name="Sun H."/>
            <person name="Kurtzman C.P."/>
            <person name="Blackwell M."/>
            <person name="Grigoriev I.V."/>
            <person name="Jeffries T.W."/>
        </authorList>
    </citation>
    <scope>NUCLEOTIDE SEQUENCE [LARGE SCALE GENOMIC DNA]</scope>
    <source>
        <strain evidence="5">NRRL YB-2248</strain>
    </source>
</reference>
<keyword evidence="5" id="KW-1185">Reference proteome</keyword>
<dbReference type="InterPro" id="IPR014772">
    <property type="entry name" value="Munc13_dom-2"/>
</dbReference>
<proteinExistence type="predicted"/>
<dbReference type="SUPFAM" id="SSF49562">
    <property type="entry name" value="C2 domain (Calcium/lipid-binding domain, CaLB)"/>
    <property type="match status" value="1"/>
</dbReference>
<protein>
    <recommendedName>
        <fullName evidence="6">C2 domain-containing protein</fullName>
    </recommendedName>
</protein>
<evidence type="ECO:0000259" key="3">
    <source>
        <dbReference type="PROSITE" id="PS51259"/>
    </source>
</evidence>
<dbReference type="Gene3D" id="1.10.357.50">
    <property type="match status" value="1"/>
</dbReference>
<dbReference type="Pfam" id="PF00168">
    <property type="entry name" value="C2"/>
    <property type="match status" value="1"/>
</dbReference>
<sequence>MDPQGSLDPLIRAVYLMYKSDKRFLPKSISEYVGSSPMNLMRTTSNESSMSSSTRSSRLSFSRMNSVKPESLFSDLAFIIDSLNVNRNSEVGDVDMDPVDEDRFKTILLLFNESWNRAVDRDIAKIIQQFQLSAARVLARDDPTKVMLFLAYFIDLLLSKKTTHDQRSFLLNERSKVISKKITPRMNIMDLHKFKLIAKVYNTTLEHISNRVLAMRAGCRDIDILNELDQKSSKKIYQISDFEGRQSDYEEWKLGRERFFHKALDRFQQERSNINLARTQARKVSPDDPYNCFDLVFDMFLNYNSSLDHISISILTDCLFVWQLDGYQVFISVIKAYLRAARQVTHDSSITLEARNTAKKLLDFCCLPYKPEIWPKPIKDQCYLFDEICRPILEDVIQLLPKMFESESLSGIVTGLIQIIYNSPFGVSRELKESFSTKLNEVKKQRYRHRISLIPRSIAVSFNDIIGLLEGTLEDLRFLNTDQVLLDFENQHSSEWSLSWPLKHYFARNAFTDTRNIIEFMSRYPTPSYDVTTTKYKREMKDPHVSTSDPKFVHLLELLLNIKNESMFADSEFGEIVEDVLFPDYFNLCVDWCIDLSRRALNVIKEDQYLKISGTFSSEGVIGLFELFEAYLTKVDQLEWYDVYQNACYFTLVYETISKILNLYAQRLTTDVANSLVSSNSEVMLYGENGDVSPLYIKINNLYAVTSKLDSIFRDDVLDNFSRVIKKKSIISIKKYGGATDAINRGKLICINVWKAENLEDFETGSKLNTFVKVTGCIENRTKTIEADSYPEWGEEFDAVVADDTDNVIVRPENIQFQIFDETNATSSRLIETFNYRLTFEPHMEGVQQTIKLTNTKGIKLYINYTYETIVHDPIFYIGRTRTTLLRSTQRITKMMVSKYNALIRQTFTKETLDSVFAESPEFYTVGDFLEGTDDPDDIKDAVIVNLCRSFVDTIDTLSTVLDAQAIDELVIQTWEMVLVQATNLMLPSLASISSPRFKKQLALVNMKDTSLLNKFKSMSVNPETDEDRTISINEVERIISWVFKMFAAICGELDSTLHHRLLTPKLTQLLKARSLYYLTYQELQSEYNAALNECKEILNVKLDNRAKSPQPVPTFTTSVFGGGKSNALPPASTAFDPHSPTAPDAPMPTLSTAQEKPHTDEPVVVAVAPNGALRRSSTVMRQGTISLRQKQVEEETEEAVESMCFSTREVILRVVLAKEFSFVKLGTGVIGWVLSRMEEFEKIAKDAENKVLARTFMRQKSIIGSSPFSSASYGGGESSRRNGAM</sequence>
<feature type="region of interest" description="Disordered" evidence="1">
    <location>
        <begin position="1267"/>
        <end position="1286"/>
    </location>
</feature>
<feature type="region of interest" description="Disordered" evidence="1">
    <location>
        <begin position="1127"/>
        <end position="1159"/>
    </location>
</feature>
<dbReference type="InterPro" id="IPR052811">
    <property type="entry name" value="Glucose_resp_signaling"/>
</dbReference>
<dbReference type="STRING" id="983967.A0A1E4T0B9"/>
<dbReference type="PANTHER" id="PTHR47263">
    <property type="entry name" value="ADENYLATE CYCLASE ACTIVATION PROTEIN GIT1"/>
    <property type="match status" value="1"/>
</dbReference>
<dbReference type="SMART" id="SM00239">
    <property type="entry name" value="C2"/>
    <property type="match status" value="1"/>
</dbReference>
<dbReference type="Gene3D" id="2.60.40.150">
    <property type="entry name" value="C2 domain"/>
    <property type="match status" value="1"/>
</dbReference>
<organism evidence="4 5">
    <name type="scientific">[Candida] arabinofermentans NRRL YB-2248</name>
    <dbReference type="NCBI Taxonomy" id="983967"/>
    <lineage>
        <taxon>Eukaryota</taxon>
        <taxon>Fungi</taxon>
        <taxon>Dikarya</taxon>
        <taxon>Ascomycota</taxon>
        <taxon>Saccharomycotina</taxon>
        <taxon>Pichiomycetes</taxon>
        <taxon>Pichiales</taxon>
        <taxon>Pichiaceae</taxon>
        <taxon>Ogataea</taxon>
        <taxon>Ogataea/Candida clade</taxon>
    </lineage>
</organism>
<dbReference type="OrthoDB" id="3990322at2759"/>
<dbReference type="InterPro" id="IPR035892">
    <property type="entry name" value="C2_domain_sf"/>
</dbReference>
<dbReference type="InterPro" id="IPR000008">
    <property type="entry name" value="C2_dom"/>
</dbReference>
<feature type="domain" description="C2" evidence="2">
    <location>
        <begin position="725"/>
        <end position="851"/>
    </location>
</feature>
<dbReference type="EMBL" id="KV453853">
    <property type="protein sequence ID" value="ODV85215.1"/>
    <property type="molecule type" value="Genomic_DNA"/>
</dbReference>
<feature type="domain" description="MHD2" evidence="3">
    <location>
        <begin position="941"/>
        <end position="1088"/>
    </location>
</feature>
<dbReference type="Proteomes" id="UP000094801">
    <property type="component" value="Unassembled WGS sequence"/>
</dbReference>
<accession>A0A1E4T0B9</accession>
<dbReference type="PANTHER" id="PTHR47263:SF1">
    <property type="entry name" value="C2 DOMAIN PROTEIN (AFU_ORTHOLOGUE AFUA_7G02350)"/>
    <property type="match status" value="1"/>
</dbReference>
<evidence type="ECO:0000259" key="2">
    <source>
        <dbReference type="PROSITE" id="PS50004"/>
    </source>
</evidence>
<evidence type="ECO:0008006" key="6">
    <source>
        <dbReference type="Google" id="ProtNLM"/>
    </source>
</evidence>
<evidence type="ECO:0000313" key="5">
    <source>
        <dbReference type="Proteomes" id="UP000094801"/>
    </source>
</evidence>